<gene>
    <name evidence="1" type="ORF">LOK49_LG02G02691</name>
</gene>
<sequence length="80" mass="8519">MADCFNPSSLILFLFLIRISLVQFQSCLMAAEVAAGAAVMGALCQAKTAFWAPIVDTIASSNDMKEIYTALNEAVAMLKG</sequence>
<name>A0ACC0IJP6_9ERIC</name>
<accession>A0ACC0IJP6</accession>
<dbReference type="Proteomes" id="UP001060215">
    <property type="component" value="Chromosome 3"/>
</dbReference>
<keyword evidence="2" id="KW-1185">Reference proteome</keyword>
<proteinExistence type="predicted"/>
<organism evidence="1 2">
    <name type="scientific">Camellia lanceoleosa</name>
    <dbReference type="NCBI Taxonomy" id="1840588"/>
    <lineage>
        <taxon>Eukaryota</taxon>
        <taxon>Viridiplantae</taxon>
        <taxon>Streptophyta</taxon>
        <taxon>Embryophyta</taxon>
        <taxon>Tracheophyta</taxon>
        <taxon>Spermatophyta</taxon>
        <taxon>Magnoliopsida</taxon>
        <taxon>eudicotyledons</taxon>
        <taxon>Gunneridae</taxon>
        <taxon>Pentapetalae</taxon>
        <taxon>asterids</taxon>
        <taxon>Ericales</taxon>
        <taxon>Theaceae</taxon>
        <taxon>Camellia</taxon>
    </lineage>
</organism>
<reference evidence="1 2" key="1">
    <citation type="journal article" date="2022" name="Plant J.">
        <title>Chromosome-level genome of Camellia lanceoleosa provides a valuable resource for understanding genome evolution and self-incompatibility.</title>
        <authorList>
            <person name="Gong W."/>
            <person name="Xiao S."/>
            <person name="Wang L."/>
            <person name="Liao Z."/>
            <person name="Chang Y."/>
            <person name="Mo W."/>
            <person name="Hu G."/>
            <person name="Li W."/>
            <person name="Zhao G."/>
            <person name="Zhu H."/>
            <person name="Hu X."/>
            <person name="Ji K."/>
            <person name="Xiang X."/>
            <person name="Song Q."/>
            <person name="Yuan D."/>
            <person name="Jin S."/>
            <person name="Zhang L."/>
        </authorList>
    </citation>
    <scope>NUCLEOTIDE SEQUENCE [LARGE SCALE GENOMIC DNA]</scope>
    <source>
        <strain evidence="1">SQ_2022a</strain>
    </source>
</reference>
<evidence type="ECO:0000313" key="1">
    <source>
        <dbReference type="EMBL" id="KAI8025140.1"/>
    </source>
</evidence>
<comment type="caution">
    <text evidence="1">The sequence shown here is derived from an EMBL/GenBank/DDBJ whole genome shotgun (WGS) entry which is preliminary data.</text>
</comment>
<dbReference type="EMBL" id="CM045760">
    <property type="protein sequence ID" value="KAI8025140.1"/>
    <property type="molecule type" value="Genomic_DNA"/>
</dbReference>
<protein>
    <submittedName>
        <fullName evidence="1">Uncharacterized protein</fullName>
    </submittedName>
</protein>
<evidence type="ECO:0000313" key="2">
    <source>
        <dbReference type="Proteomes" id="UP001060215"/>
    </source>
</evidence>